<feature type="binding site" evidence="10">
    <location>
        <position position="103"/>
    </location>
    <ligand>
        <name>4-amino-2-methyl-5-(diphosphooxymethyl)pyrimidine</name>
        <dbReference type="ChEBI" id="CHEBI:57841"/>
    </ligand>
</feature>
<dbReference type="EC" id="2.5.1.3" evidence="10"/>
<evidence type="ECO:0000256" key="5">
    <source>
        <dbReference type="ARBA" id="ARBA00022842"/>
    </source>
</evidence>
<keyword evidence="5 10" id="KW-0460">Magnesium</keyword>
<keyword evidence="3 10" id="KW-0808">Transferase</keyword>
<evidence type="ECO:0000259" key="13">
    <source>
        <dbReference type="Pfam" id="PF02581"/>
    </source>
</evidence>
<feature type="binding site" evidence="10">
    <location>
        <position position="64"/>
    </location>
    <ligand>
        <name>4-amino-2-methyl-5-(diphosphooxymethyl)pyrimidine</name>
        <dbReference type="ChEBI" id="CHEBI:57841"/>
    </ligand>
</feature>
<keyword evidence="4 10" id="KW-0479">Metal-binding</keyword>
<dbReference type="InterPro" id="IPR034291">
    <property type="entry name" value="TMP_synthase"/>
</dbReference>
<evidence type="ECO:0000256" key="10">
    <source>
        <dbReference type="HAMAP-Rule" id="MF_00097"/>
    </source>
</evidence>
<evidence type="ECO:0000256" key="6">
    <source>
        <dbReference type="ARBA" id="ARBA00022977"/>
    </source>
</evidence>
<dbReference type="Gene3D" id="3.20.20.70">
    <property type="entry name" value="Aldolase class I"/>
    <property type="match status" value="1"/>
</dbReference>
<dbReference type="GO" id="GO:0009229">
    <property type="term" value="P:thiamine diphosphate biosynthetic process"/>
    <property type="evidence" value="ECO:0007669"/>
    <property type="project" value="UniProtKB-UniRule"/>
</dbReference>
<comment type="caution">
    <text evidence="14">The sequence shown here is derived from an EMBL/GenBank/DDBJ whole genome shotgun (WGS) entry which is preliminary data.</text>
</comment>
<feature type="binding site" evidence="10">
    <location>
        <position position="84"/>
    </location>
    <ligand>
        <name>Mg(2+)</name>
        <dbReference type="ChEBI" id="CHEBI:18420"/>
    </ligand>
</feature>
<comment type="catalytic activity">
    <reaction evidence="7 10 11">
        <text>4-methyl-5-(2-phosphooxyethyl)-thiazole + 4-amino-2-methyl-5-(diphosphooxymethyl)pyrimidine + H(+) = thiamine phosphate + diphosphate</text>
        <dbReference type="Rhea" id="RHEA:22328"/>
        <dbReference type="ChEBI" id="CHEBI:15378"/>
        <dbReference type="ChEBI" id="CHEBI:33019"/>
        <dbReference type="ChEBI" id="CHEBI:37575"/>
        <dbReference type="ChEBI" id="CHEBI:57841"/>
        <dbReference type="ChEBI" id="CHEBI:58296"/>
        <dbReference type="EC" id="2.5.1.3"/>
    </reaction>
</comment>
<dbReference type="Proteomes" id="UP000663792">
    <property type="component" value="Unassembled WGS sequence"/>
</dbReference>
<dbReference type="AlphaFoldDB" id="A0A939BZE3"/>
<evidence type="ECO:0000256" key="3">
    <source>
        <dbReference type="ARBA" id="ARBA00022679"/>
    </source>
</evidence>
<dbReference type="EMBL" id="JAERWK010000015">
    <property type="protein sequence ID" value="MBM9468055.1"/>
    <property type="molecule type" value="Genomic_DNA"/>
</dbReference>
<dbReference type="Pfam" id="PF02581">
    <property type="entry name" value="TMP-TENI"/>
    <property type="match status" value="1"/>
</dbReference>
<comment type="caution">
    <text evidence="10">Lacks conserved residue(s) required for the propagation of feature annotation.</text>
</comment>
<dbReference type="PANTHER" id="PTHR20857">
    <property type="entry name" value="THIAMINE-PHOSPHATE PYROPHOSPHORYLASE"/>
    <property type="match status" value="1"/>
</dbReference>
<feature type="binding site" evidence="10">
    <location>
        <position position="135"/>
    </location>
    <ligand>
        <name>4-amino-2-methyl-5-(diphosphooxymethyl)pyrimidine</name>
        <dbReference type="ChEBI" id="CHEBI:57841"/>
    </ligand>
</feature>
<feature type="binding site" evidence="10">
    <location>
        <begin position="183"/>
        <end position="184"/>
    </location>
    <ligand>
        <name>2-[(2R,5Z)-2-carboxy-4-methylthiazol-5(2H)-ylidene]ethyl phosphate</name>
        <dbReference type="ChEBI" id="CHEBI:62899"/>
    </ligand>
</feature>
<comment type="cofactor">
    <cofactor evidence="10">
        <name>Mg(2+)</name>
        <dbReference type="ChEBI" id="CHEBI:18420"/>
    </cofactor>
    <text evidence="10">Binds 1 Mg(2+) ion per subunit.</text>
</comment>
<comment type="pathway">
    <text evidence="2 10 12">Cofactor biosynthesis; thiamine diphosphate biosynthesis; thiamine phosphate from 4-amino-2-methyl-5-diphosphomethylpyrimidine and 4-methyl-5-(2-phosphoethyl)-thiazole: step 1/1.</text>
</comment>
<dbReference type="InterPro" id="IPR013785">
    <property type="entry name" value="Aldolase_TIM"/>
</dbReference>
<comment type="catalytic activity">
    <reaction evidence="9 10 11">
        <text>2-[(2R,5Z)-2-carboxy-4-methylthiazol-5(2H)-ylidene]ethyl phosphate + 4-amino-2-methyl-5-(diphosphooxymethyl)pyrimidine + 2 H(+) = thiamine phosphate + CO2 + diphosphate</text>
        <dbReference type="Rhea" id="RHEA:47844"/>
        <dbReference type="ChEBI" id="CHEBI:15378"/>
        <dbReference type="ChEBI" id="CHEBI:16526"/>
        <dbReference type="ChEBI" id="CHEBI:33019"/>
        <dbReference type="ChEBI" id="CHEBI:37575"/>
        <dbReference type="ChEBI" id="CHEBI:57841"/>
        <dbReference type="ChEBI" id="CHEBI:62899"/>
        <dbReference type="EC" id="2.5.1.3"/>
    </reaction>
</comment>
<feature type="domain" description="Thiamine phosphate synthase/TenI" evidence="13">
    <location>
        <begin position="1"/>
        <end position="186"/>
    </location>
</feature>
<evidence type="ECO:0000256" key="1">
    <source>
        <dbReference type="ARBA" id="ARBA00003814"/>
    </source>
</evidence>
<dbReference type="GO" id="GO:0009228">
    <property type="term" value="P:thiamine biosynthetic process"/>
    <property type="evidence" value="ECO:0007669"/>
    <property type="project" value="UniProtKB-KW"/>
</dbReference>
<feature type="binding site" evidence="10">
    <location>
        <position position="65"/>
    </location>
    <ligand>
        <name>Mg(2+)</name>
        <dbReference type="ChEBI" id="CHEBI:18420"/>
    </ligand>
</feature>
<dbReference type="PANTHER" id="PTHR20857:SF15">
    <property type="entry name" value="THIAMINE-PHOSPHATE SYNTHASE"/>
    <property type="match status" value="1"/>
</dbReference>
<evidence type="ECO:0000256" key="4">
    <source>
        <dbReference type="ARBA" id="ARBA00022723"/>
    </source>
</evidence>
<gene>
    <name evidence="10 14" type="primary">thiE</name>
    <name evidence="14" type="ORF">JL106_12265</name>
</gene>
<evidence type="ECO:0000313" key="14">
    <source>
        <dbReference type="EMBL" id="MBM9468055.1"/>
    </source>
</evidence>
<evidence type="ECO:0000256" key="8">
    <source>
        <dbReference type="ARBA" id="ARBA00047851"/>
    </source>
</evidence>
<name>A0A939BZE3_9ACTN</name>
<organism evidence="14 15">
    <name type="scientific">Nakamurella leprariae</name>
    <dbReference type="NCBI Taxonomy" id="2803911"/>
    <lineage>
        <taxon>Bacteria</taxon>
        <taxon>Bacillati</taxon>
        <taxon>Actinomycetota</taxon>
        <taxon>Actinomycetes</taxon>
        <taxon>Nakamurellales</taxon>
        <taxon>Nakamurellaceae</taxon>
        <taxon>Nakamurella</taxon>
    </lineage>
</organism>
<feature type="binding site" evidence="10">
    <location>
        <begin position="132"/>
        <end position="134"/>
    </location>
    <ligand>
        <name>2-[(2R,5Z)-2-carboxy-4-methylthiazol-5(2H)-ylidene]ethyl phosphate</name>
        <dbReference type="ChEBI" id="CHEBI:62899"/>
    </ligand>
</feature>
<proteinExistence type="inferred from homology"/>
<comment type="catalytic activity">
    <reaction evidence="8 10 11">
        <text>2-(2-carboxy-4-methylthiazol-5-yl)ethyl phosphate + 4-amino-2-methyl-5-(diphosphooxymethyl)pyrimidine + 2 H(+) = thiamine phosphate + CO2 + diphosphate</text>
        <dbReference type="Rhea" id="RHEA:47848"/>
        <dbReference type="ChEBI" id="CHEBI:15378"/>
        <dbReference type="ChEBI" id="CHEBI:16526"/>
        <dbReference type="ChEBI" id="CHEBI:33019"/>
        <dbReference type="ChEBI" id="CHEBI:37575"/>
        <dbReference type="ChEBI" id="CHEBI:57841"/>
        <dbReference type="ChEBI" id="CHEBI:62890"/>
        <dbReference type="EC" id="2.5.1.3"/>
    </reaction>
</comment>
<comment type="function">
    <text evidence="1 10">Condenses 4-methyl-5-(beta-hydroxyethyl)thiazole monophosphate (THZ-P) and 2-methyl-4-amino-5-hydroxymethyl pyrimidine pyrophosphate (HMP-PP) to form thiamine monophosphate (TMP).</text>
</comment>
<dbReference type="SUPFAM" id="SSF51391">
    <property type="entry name" value="Thiamin phosphate synthase"/>
    <property type="match status" value="1"/>
</dbReference>
<dbReference type="HAMAP" id="MF_00097">
    <property type="entry name" value="TMP_synthase"/>
    <property type="match status" value="1"/>
</dbReference>
<dbReference type="CDD" id="cd00564">
    <property type="entry name" value="TMP_TenI"/>
    <property type="match status" value="1"/>
</dbReference>
<evidence type="ECO:0000256" key="7">
    <source>
        <dbReference type="ARBA" id="ARBA00047334"/>
    </source>
</evidence>
<evidence type="ECO:0000256" key="12">
    <source>
        <dbReference type="RuleBase" id="RU004253"/>
    </source>
</evidence>
<evidence type="ECO:0000256" key="11">
    <source>
        <dbReference type="RuleBase" id="RU003826"/>
    </source>
</evidence>
<reference evidence="14" key="1">
    <citation type="submission" date="2021-01" db="EMBL/GenBank/DDBJ databases">
        <title>YIM 132084 draft genome.</title>
        <authorList>
            <person name="An D."/>
        </authorList>
    </citation>
    <scope>NUCLEOTIDE SEQUENCE</scope>
    <source>
        <strain evidence="14">YIM 132084</strain>
    </source>
</reference>
<feature type="binding site" evidence="10">
    <location>
        <position position="163"/>
    </location>
    <ligand>
        <name>2-[(2R,5Z)-2-carboxy-4-methylthiazol-5(2H)-ylidene]ethyl phosphate</name>
        <dbReference type="ChEBI" id="CHEBI:62899"/>
    </ligand>
</feature>
<dbReference type="InterPro" id="IPR022998">
    <property type="entry name" value="ThiamineP_synth_TenI"/>
</dbReference>
<evidence type="ECO:0000256" key="9">
    <source>
        <dbReference type="ARBA" id="ARBA00047883"/>
    </source>
</evidence>
<keyword evidence="15" id="KW-1185">Reference proteome</keyword>
<dbReference type="GO" id="GO:0004789">
    <property type="term" value="F:thiamine-phosphate diphosphorylase activity"/>
    <property type="evidence" value="ECO:0007669"/>
    <property type="project" value="UniProtKB-UniRule"/>
</dbReference>
<comment type="similarity">
    <text evidence="10 11">Belongs to the thiamine-phosphate synthase family.</text>
</comment>
<dbReference type="InterPro" id="IPR036206">
    <property type="entry name" value="ThiamineP_synth_sf"/>
</dbReference>
<sequence length="215" mass="21333">MYLVTDTGQCGGPAGVVETARQAADGGVDAVQVRDPHATTRELVALATAVREALAGTGVPLIINDRVDVALAVGADGVHLGQRDLDPVTARALFGPDVHIGLSISDERELTEALGLPAGTVDLLGVGPVRDTPSKTDAAPAVGFDGLAAICRRSPVPCVAIGGIKGDDLAAVRAAGAVGAAVISAICGRPDPTAAARALSRGWAAAVPDATGSAR</sequence>
<protein>
    <recommendedName>
        <fullName evidence="10">Thiamine-phosphate synthase</fullName>
        <shortName evidence="10">TP synthase</shortName>
        <shortName evidence="10">TPS</shortName>
        <ecNumber evidence="10">2.5.1.3</ecNumber>
    </recommendedName>
    <alternativeName>
        <fullName evidence="10">Thiamine-phosphate pyrophosphorylase</fullName>
        <shortName evidence="10">TMP pyrophosphorylase</shortName>
        <shortName evidence="10">TMP-PPase</shortName>
    </alternativeName>
</protein>
<evidence type="ECO:0000256" key="2">
    <source>
        <dbReference type="ARBA" id="ARBA00005165"/>
    </source>
</evidence>
<dbReference type="GO" id="GO:0000287">
    <property type="term" value="F:magnesium ion binding"/>
    <property type="evidence" value="ECO:0007669"/>
    <property type="project" value="UniProtKB-UniRule"/>
</dbReference>
<keyword evidence="6 10" id="KW-0784">Thiamine biosynthesis</keyword>
<evidence type="ECO:0000313" key="15">
    <source>
        <dbReference type="Proteomes" id="UP000663792"/>
    </source>
</evidence>
<dbReference type="GO" id="GO:0005737">
    <property type="term" value="C:cytoplasm"/>
    <property type="evidence" value="ECO:0007669"/>
    <property type="project" value="TreeGrafter"/>
</dbReference>
<dbReference type="NCBIfam" id="TIGR00693">
    <property type="entry name" value="thiE"/>
    <property type="match status" value="1"/>
</dbReference>
<accession>A0A939BZE3</accession>